<protein>
    <submittedName>
        <fullName evidence="2">Uncharacterized protein</fullName>
    </submittedName>
</protein>
<gene>
    <name evidence="2" type="ORF">NDU88_000982</name>
</gene>
<evidence type="ECO:0000313" key="3">
    <source>
        <dbReference type="Proteomes" id="UP001066276"/>
    </source>
</evidence>
<feature type="compositionally biased region" description="Basic and acidic residues" evidence="1">
    <location>
        <begin position="1"/>
        <end position="29"/>
    </location>
</feature>
<comment type="caution">
    <text evidence="2">The sequence shown here is derived from an EMBL/GenBank/DDBJ whole genome shotgun (WGS) entry which is preliminary data.</text>
</comment>
<name>A0AAV7KND1_PLEWA</name>
<keyword evidence="3" id="KW-1185">Reference proteome</keyword>
<organism evidence="2 3">
    <name type="scientific">Pleurodeles waltl</name>
    <name type="common">Iberian ribbed newt</name>
    <dbReference type="NCBI Taxonomy" id="8319"/>
    <lineage>
        <taxon>Eukaryota</taxon>
        <taxon>Metazoa</taxon>
        <taxon>Chordata</taxon>
        <taxon>Craniata</taxon>
        <taxon>Vertebrata</taxon>
        <taxon>Euteleostomi</taxon>
        <taxon>Amphibia</taxon>
        <taxon>Batrachia</taxon>
        <taxon>Caudata</taxon>
        <taxon>Salamandroidea</taxon>
        <taxon>Salamandridae</taxon>
        <taxon>Pleurodelinae</taxon>
        <taxon>Pleurodeles</taxon>
    </lineage>
</organism>
<accession>A0AAV7KND1</accession>
<dbReference type="Proteomes" id="UP001066276">
    <property type="component" value="Chromosome 12"/>
</dbReference>
<dbReference type="EMBL" id="JANPWB010000016">
    <property type="protein sequence ID" value="KAJ1080791.1"/>
    <property type="molecule type" value="Genomic_DNA"/>
</dbReference>
<feature type="region of interest" description="Disordered" evidence="1">
    <location>
        <begin position="1"/>
        <end position="46"/>
    </location>
</feature>
<dbReference type="AlphaFoldDB" id="A0AAV7KND1"/>
<sequence>MQRQKREGERRVEASEEAQESHGPSRGEQDEVISAEESAGQAGPWPRDTVCRVLALHYQLVESFGAKQRGGGDDASLALHGRPRELKSSAFSRAVAMERALCAGIR</sequence>
<evidence type="ECO:0000313" key="2">
    <source>
        <dbReference type="EMBL" id="KAJ1080791.1"/>
    </source>
</evidence>
<proteinExistence type="predicted"/>
<reference evidence="2" key="1">
    <citation type="journal article" date="2022" name="bioRxiv">
        <title>Sequencing and chromosome-scale assembly of the giantPleurodeles waltlgenome.</title>
        <authorList>
            <person name="Brown T."/>
            <person name="Elewa A."/>
            <person name="Iarovenko S."/>
            <person name="Subramanian E."/>
            <person name="Araus A.J."/>
            <person name="Petzold A."/>
            <person name="Susuki M."/>
            <person name="Suzuki K.-i.T."/>
            <person name="Hayashi T."/>
            <person name="Toyoda A."/>
            <person name="Oliveira C."/>
            <person name="Osipova E."/>
            <person name="Leigh N.D."/>
            <person name="Simon A."/>
            <person name="Yun M.H."/>
        </authorList>
    </citation>
    <scope>NUCLEOTIDE SEQUENCE</scope>
    <source>
        <strain evidence="2">20211129_DDA</strain>
        <tissue evidence="2">Liver</tissue>
    </source>
</reference>
<evidence type="ECO:0000256" key="1">
    <source>
        <dbReference type="SAM" id="MobiDB-lite"/>
    </source>
</evidence>